<evidence type="ECO:0000256" key="1">
    <source>
        <dbReference type="SAM" id="MobiDB-lite"/>
    </source>
</evidence>
<evidence type="ECO:0000313" key="2">
    <source>
        <dbReference type="EMBL" id="GID45240.1"/>
    </source>
</evidence>
<gene>
    <name evidence="2" type="ORF">Aca07nite_25150</name>
</gene>
<feature type="compositionally biased region" description="Gly residues" evidence="1">
    <location>
        <begin position="89"/>
        <end position="98"/>
    </location>
</feature>
<feature type="region of interest" description="Disordered" evidence="1">
    <location>
        <begin position="1"/>
        <end position="27"/>
    </location>
</feature>
<feature type="region of interest" description="Disordered" evidence="1">
    <location>
        <begin position="55"/>
        <end position="134"/>
    </location>
</feature>
<feature type="compositionally biased region" description="Basic residues" evidence="1">
    <location>
        <begin position="67"/>
        <end position="81"/>
    </location>
</feature>
<protein>
    <submittedName>
        <fullName evidence="2">Uncharacterized protein</fullName>
    </submittedName>
</protein>
<dbReference type="EMBL" id="BOMF01000048">
    <property type="protein sequence ID" value="GID45240.1"/>
    <property type="molecule type" value="Genomic_DNA"/>
</dbReference>
<reference evidence="2" key="1">
    <citation type="submission" date="2021-01" db="EMBL/GenBank/DDBJ databases">
        <title>Whole genome shotgun sequence of Actinoplanes capillaceus NBRC 16408.</title>
        <authorList>
            <person name="Komaki H."/>
            <person name="Tamura T."/>
        </authorList>
    </citation>
    <scope>NUCLEOTIDE SEQUENCE [LARGE SCALE GENOMIC DNA]</scope>
    <source>
        <strain evidence="2">NBRC 16408</strain>
    </source>
</reference>
<accession>A0ABQ3WF99</accession>
<proteinExistence type="predicted"/>
<name>A0ABQ3WF99_9ACTN</name>
<organism evidence="2">
    <name type="scientific">Actinoplanes campanulatus</name>
    <dbReference type="NCBI Taxonomy" id="113559"/>
    <lineage>
        <taxon>Bacteria</taxon>
        <taxon>Bacillati</taxon>
        <taxon>Actinomycetota</taxon>
        <taxon>Actinomycetes</taxon>
        <taxon>Micromonosporales</taxon>
        <taxon>Micromonosporaceae</taxon>
        <taxon>Actinoplanes</taxon>
    </lineage>
</organism>
<feature type="compositionally biased region" description="Basic and acidic residues" evidence="1">
    <location>
        <begin position="123"/>
        <end position="134"/>
    </location>
</feature>
<sequence>MPSADPIRPIDRAPEAPTRPRRRGNLTAWKRADTARAHGDTAARRIAAGTGLVDASGTTWATPRPRMTGHCRRSVGRRPHRVASAPLGAGRGGSGSFPGTGNYAHPALSVCAHRGYRPGAGTRDADRESRAALE</sequence>
<comment type="caution">
    <text evidence="2">The sequence shown here is derived from an EMBL/GenBank/DDBJ whole genome shotgun (WGS) entry which is preliminary data.</text>
</comment>